<evidence type="ECO:0000313" key="2">
    <source>
        <dbReference type="EMBL" id="AFP63317.1"/>
    </source>
</evidence>
<feature type="region of interest" description="Disordered" evidence="1">
    <location>
        <begin position="70"/>
        <end position="267"/>
    </location>
</feature>
<feature type="compositionally biased region" description="Basic residues" evidence="1">
    <location>
        <begin position="142"/>
        <end position="151"/>
    </location>
</feature>
<dbReference type="EMBL" id="KA648688">
    <property type="protein sequence ID" value="AFP63317.1"/>
    <property type="molecule type" value="mRNA"/>
</dbReference>
<sequence length="421" mass="48364">MNYTKDESLAYTHLIVEAKNKFNNQLWSSLQEDFDTLEFVDCFNNIGIQYNSIMPIKIKTKACLAILKRKPGRGPSDVTKKESKKRKKKSITEQTLEESVEKPTKKTKKPKEVSKEISSENQEISEGKLNNLDEENVVSKPKDKKKKKKTHQQKENVQPDVNVKSEQADRVTNEEEKLESEQNTDNISQESMEQSNKSEEEKQEKEIDIEEAIISKEMVDNEATKTEELDIQLVNDEIPKTLDETTENTEEQNEEEISQPSSKIDPELSTLLSSAVSLEDDNDAIVSTVESYEEQDLVQSKENTDTPHKEINFEELRNLAMGQVNRKTKATKLKIRRLIEQHFRSKGKHIENDSQEKLNTKPVEKVSAKQSVKAIIKQERIKEMIEQISTMDLTKMCNLEKVSTKDCLKSVIDKIDAQTQS</sequence>
<dbReference type="AlphaFoldDB" id="T1PL47"/>
<organism evidence="2">
    <name type="scientific">Musca domestica</name>
    <name type="common">House fly</name>
    <dbReference type="NCBI Taxonomy" id="7370"/>
    <lineage>
        <taxon>Eukaryota</taxon>
        <taxon>Metazoa</taxon>
        <taxon>Ecdysozoa</taxon>
        <taxon>Arthropoda</taxon>
        <taxon>Hexapoda</taxon>
        <taxon>Insecta</taxon>
        <taxon>Pterygota</taxon>
        <taxon>Neoptera</taxon>
        <taxon>Endopterygota</taxon>
        <taxon>Diptera</taxon>
        <taxon>Brachycera</taxon>
        <taxon>Muscomorpha</taxon>
        <taxon>Muscoidea</taxon>
        <taxon>Muscidae</taxon>
        <taxon>Musca</taxon>
    </lineage>
</organism>
<feature type="compositionally biased region" description="Basic and acidic residues" evidence="1">
    <location>
        <begin position="99"/>
        <end position="118"/>
    </location>
</feature>
<name>T1PL47_MUSDO</name>
<dbReference type="VEuPathDB" id="VectorBase:MDOMA2_020827"/>
<proteinExistence type="evidence at transcript level"/>
<dbReference type="VEuPathDB" id="VectorBase:MDOA004221"/>
<protein>
    <submittedName>
        <fullName evidence="2">Uncharacterized protein</fullName>
    </submittedName>
</protein>
<feature type="compositionally biased region" description="Basic and acidic residues" evidence="1">
    <location>
        <begin position="196"/>
        <end position="206"/>
    </location>
</feature>
<reference evidence="2" key="1">
    <citation type="submission" date="2012-08" db="EMBL/GenBank/DDBJ databases">
        <title>Transcriptome of adult Musca domestica launches a platform for comparative house fly gene expression and characterization of differential gene expression among resistant and susceptible house flies.</title>
        <authorList>
            <person name="Liu N."/>
            <person name="Zhang L."/>
            <person name="Li M."/>
            <person name="Reid W."/>
        </authorList>
    </citation>
    <scope>NUCLEOTIDE SEQUENCE</scope>
    <source>
        <strain evidence="2">ALHF</strain>
        <tissue evidence="2">Whole body</tissue>
    </source>
</reference>
<accession>T1PL47</accession>
<evidence type="ECO:0000256" key="1">
    <source>
        <dbReference type="SAM" id="MobiDB-lite"/>
    </source>
</evidence>
<feature type="compositionally biased region" description="Basic and acidic residues" evidence="1">
    <location>
        <begin position="166"/>
        <end position="175"/>
    </location>
</feature>
<feature type="compositionally biased region" description="Acidic residues" evidence="1">
    <location>
        <begin position="244"/>
        <end position="257"/>
    </location>
</feature>
<feature type="compositionally biased region" description="Basic and acidic residues" evidence="1">
    <location>
        <begin position="213"/>
        <end position="228"/>
    </location>
</feature>